<accession>A0A1M4SNA7</accession>
<dbReference type="Proteomes" id="UP000184462">
    <property type="component" value="Unassembled WGS sequence"/>
</dbReference>
<evidence type="ECO:0000313" key="2">
    <source>
        <dbReference type="EMBL" id="SHE33710.1"/>
    </source>
</evidence>
<gene>
    <name evidence="2" type="ORF">SAMN05444278_101248</name>
</gene>
<keyword evidence="3" id="KW-1185">Reference proteome</keyword>
<sequence>MMKSLSTFALTVLVSLQSIGISAANVLNLSNFYEHYELHQAETNCDFSEFLDLHYGSQKAQHEDEHKEHENLPFQECHHLSHNFYVEPLHPNDLGIRIPVEVIQHNFNYCLLFNSLRETEILQPPKI</sequence>
<proteinExistence type="predicted"/>
<protein>
    <submittedName>
        <fullName evidence="2">Uncharacterized protein</fullName>
    </submittedName>
</protein>
<dbReference type="AlphaFoldDB" id="A0A1M4SNA7"/>
<feature type="signal peptide" evidence="1">
    <location>
        <begin position="1"/>
        <end position="23"/>
    </location>
</feature>
<reference evidence="2 3" key="1">
    <citation type="submission" date="2016-11" db="EMBL/GenBank/DDBJ databases">
        <authorList>
            <person name="Jaros S."/>
            <person name="Januszkiewicz K."/>
            <person name="Wedrychowicz H."/>
        </authorList>
    </citation>
    <scope>NUCLEOTIDE SEQUENCE [LARGE SCALE GENOMIC DNA]</scope>
    <source>
        <strain evidence="2 3">DSM 25661</strain>
    </source>
</reference>
<organism evidence="2 3">
    <name type="scientific">Psychroflexus salarius</name>
    <dbReference type="NCBI Taxonomy" id="1155689"/>
    <lineage>
        <taxon>Bacteria</taxon>
        <taxon>Pseudomonadati</taxon>
        <taxon>Bacteroidota</taxon>
        <taxon>Flavobacteriia</taxon>
        <taxon>Flavobacteriales</taxon>
        <taxon>Flavobacteriaceae</taxon>
        <taxon>Psychroflexus</taxon>
    </lineage>
</organism>
<feature type="chain" id="PRO_5013132756" evidence="1">
    <location>
        <begin position="24"/>
        <end position="127"/>
    </location>
</feature>
<evidence type="ECO:0000313" key="3">
    <source>
        <dbReference type="Proteomes" id="UP000184462"/>
    </source>
</evidence>
<name>A0A1M4SNA7_9FLAO</name>
<keyword evidence="1" id="KW-0732">Signal</keyword>
<dbReference type="STRING" id="1155689.SAMN05444278_101248"/>
<evidence type="ECO:0000256" key="1">
    <source>
        <dbReference type="SAM" id="SignalP"/>
    </source>
</evidence>
<dbReference type="EMBL" id="FQTW01000001">
    <property type="protein sequence ID" value="SHE33710.1"/>
    <property type="molecule type" value="Genomic_DNA"/>
</dbReference>